<evidence type="ECO:0000313" key="5">
    <source>
        <dbReference type="EMBL" id="OCX68646.1"/>
    </source>
</evidence>
<sequence>MNKTEFIAALARHAEMSKGDAEKCFQAFRHTLETELPAAGKITFPGFCTFEIVDKPARKARNPATGQEIDVPAKKSIKFKAGKEFAEKVNH</sequence>
<keyword evidence="2" id="KW-0226">DNA condensation</keyword>
<dbReference type="PRINTS" id="PR01727">
    <property type="entry name" value="DNABINDINGHU"/>
</dbReference>
<dbReference type="GO" id="GO:0030261">
    <property type="term" value="P:chromosome condensation"/>
    <property type="evidence" value="ECO:0007669"/>
    <property type="project" value="UniProtKB-KW"/>
</dbReference>
<dbReference type="EMBL" id="LWRY01000257">
    <property type="protein sequence ID" value="OCX68646.1"/>
    <property type="molecule type" value="Genomic_DNA"/>
</dbReference>
<proteinExistence type="inferred from homology"/>
<dbReference type="AlphaFoldDB" id="A0A1C2HY12"/>
<dbReference type="GO" id="GO:0030527">
    <property type="term" value="F:structural constituent of chromatin"/>
    <property type="evidence" value="ECO:0007669"/>
    <property type="project" value="InterPro"/>
</dbReference>
<protein>
    <submittedName>
        <fullName evidence="5">DNA-binding protein</fullName>
    </submittedName>
</protein>
<dbReference type="CDD" id="cd13831">
    <property type="entry name" value="HU"/>
    <property type="match status" value="1"/>
</dbReference>
<dbReference type="InterPro" id="IPR000119">
    <property type="entry name" value="Hist_DNA-bd"/>
</dbReference>
<dbReference type="OrthoDB" id="9804203at2"/>
<gene>
    <name evidence="5" type="ORF">A6M23_17520</name>
</gene>
<comment type="caution">
    <text evidence="5">The sequence shown here is derived from an EMBL/GenBank/DDBJ whole genome shotgun (WGS) entry which is preliminary data.</text>
</comment>
<dbReference type="Proteomes" id="UP000095008">
    <property type="component" value="Unassembled WGS sequence"/>
</dbReference>
<dbReference type="SMART" id="SM00411">
    <property type="entry name" value="BHL"/>
    <property type="match status" value="1"/>
</dbReference>
<evidence type="ECO:0000313" key="6">
    <source>
        <dbReference type="Proteomes" id="UP000095008"/>
    </source>
</evidence>
<name>A0A1C2HY12_ACITH</name>
<dbReference type="PANTHER" id="PTHR33175">
    <property type="entry name" value="DNA-BINDING PROTEIN HU"/>
    <property type="match status" value="1"/>
</dbReference>
<dbReference type="PANTHER" id="PTHR33175:SF3">
    <property type="entry name" value="DNA-BINDING PROTEIN HU-BETA"/>
    <property type="match status" value="1"/>
</dbReference>
<evidence type="ECO:0000256" key="4">
    <source>
        <dbReference type="RuleBase" id="RU003939"/>
    </source>
</evidence>
<dbReference type="SUPFAM" id="SSF47729">
    <property type="entry name" value="IHF-like DNA-binding proteins"/>
    <property type="match status" value="1"/>
</dbReference>
<dbReference type="Pfam" id="PF00216">
    <property type="entry name" value="Bac_DNA_binding"/>
    <property type="match status" value="1"/>
</dbReference>
<dbReference type="InterPro" id="IPR020816">
    <property type="entry name" value="Histone-like_DNA-bd_CS"/>
</dbReference>
<organism evidence="5 6">
    <name type="scientific">Acidithiobacillus thiooxidans</name>
    <name type="common">Thiobacillus thiooxidans</name>
    <dbReference type="NCBI Taxonomy" id="930"/>
    <lineage>
        <taxon>Bacteria</taxon>
        <taxon>Pseudomonadati</taxon>
        <taxon>Pseudomonadota</taxon>
        <taxon>Acidithiobacillia</taxon>
        <taxon>Acidithiobacillales</taxon>
        <taxon>Acidithiobacillaceae</taxon>
        <taxon>Acidithiobacillus</taxon>
    </lineage>
</organism>
<evidence type="ECO:0000256" key="2">
    <source>
        <dbReference type="ARBA" id="ARBA00023067"/>
    </source>
</evidence>
<dbReference type="GO" id="GO:0005829">
    <property type="term" value="C:cytosol"/>
    <property type="evidence" value="ECO:0007669"/>
    <property type="project" value="TreeGrafter"/>
</dbReference>
<keyword evidence="3 5" id="KW-0238">DNA-binding</keyword>
<accession>A0A1C2HY12</accession>
<evidence type="ECO:0000256" key="3">
    <source>
        <dbReference type="ARBA" id="ARBA00023125"/>
    </source>
</evidence>
<keyword evidence="6" id="KW-1185">Reference proteome</keyword>
<dbReference type="GO" id="GO:0003677">
    <property type="term" value="F:DNA binding"/>
    <property type="evidence" value="ECO:0007669"/>
    <property type="project" value="UniProtKB-KW"/>
</dbReference>
<reference evidence="5" key="1">
    <citation type="journal article" date="2016" name="Int. J. Mol. Sci.">
        <title>Comparative genomics of the extreme acidophile Acidithiobacillus thiooxidans reveals intraspecific divergence and niche adaptation.</title>
        <authorList>
            <person name="Zhang X."/>
            <person name="Feng X."/>
            <person name="Tao J."/>
            <person name="Ma L."/>
            <person name="Xiao Y."/>
            <person name="Liang Y."/>
            <person name="Liu X."/>
            <person name="Yin H."/>
        </authorList>
    </citation>
    <scope>NUCLEOTIDE SEQUENCE [LARGE SCALE GENOMIC DNA]</scope>
    <source>
        <strain evidence="5">DXS-W</strain>
    </source>
</reference>
<dbReference type="PROSITE" id="PS00045">
    <property type="entry name" value="HISTONE_LIKE"/>
    <property type="match status" value="1"/>
</dbReference>
<dbReference type="InterPro" id="IPR010992">
    <property type="entry name" value="IHF-like_DNA-bd_dom_sf"/>
</dbReference>
<evidence type="ECO:0000256" key="1">
    <source>
        <dbReference type="ARBA" id="ARBA00010529"/>
    </source>
</evidence>
<comment type="similarity">
    <text evidence="1 4">Belongs to the bacterial histone-like protein family.</text>
</comment>
<dbReference type="Gene3D" id="4.10.520.10">
    <property type="entry name" value="IHF-like DNA-binding proteins"/>
    <property type="match status" value="1"/>
</dbReference>
<dbReference type="RefSeq" id="WP_065974789.1">
    <property type="nucleotide sequence ID" value="NZ_JAWXYA010000007.1"/>
</dbReference>